<dbReference type="InterPro" id="IPR013783">
    <property type="entry name" value="Ig-like_fold"/>
</dbReference>
<accession>A0A559J1C6</accession>
<dbReference type="AlphaFoldDB" id="A0A559J1C6"/>
<protein>
    <recommendedName>
        <fullName evidence="1">F5/8 type C domain-containing protein</fullName>
    </recommendedName>
</protein>
<feature type="domain" description="F5/8 type C" evidence="1">
    <location>
        <begin position="393"/>
        <end position="528"/>
    </location>
</feature>
<dbReference type="SUPFAM" id="SSF49785">
    <property type="entry name" value="Galactose-binding domain-like"/>
    <property type="match status" value="1"/>
</dbReference>
<gene>
    <name evidence="2" type="ORF">FPZ44_11820</name>
</gene>
<dbReference type="PROSITE" id="PS50022">
    <property type="entry name" value="FA58C_3"/>
    <property type="match status" value="1"/>
</dbReference>
<comment type="caution">
    <text evidence="2">The sequence shown here is derived from an EMBL/GenBank/DDBJ whole genome shotgun (WGS) entry which is preliminary data.</text>
</comment>
<name>A0A559J1C6_9BACL</name>
<dbReference type="RefSeq" id="WP_144990406.1">
    <property type="nucleotide sequence ID" value="NZ_VNJK01000001.1"/>
</dbReference>
<organism evidence="2 3">
    <name type="scientific">Paenibacillus agilis</name>
    <dbReference type="NCBI Taxonomy" id="3020863"/>
    <lineage>
        <taxon>Bacteria</taxon>
        <taxon>Bacillati</taxon>
        <taxon>Bacillota</taxon>
        <taxon>Bacilli</taxon>
        <taxon>Bacillales</taxon>
        <taxon>Paenibacillaceae</taxon>
        <taxon>Paenibacillus</taxon>
    </lineage>
</organism>
<evidence type="ECO:0000313" key="2">
    <source>
        <dbReference type="EMBL" id="TVX93684.1"/>
    </source>
</evidence>
<dbReference type="CDD" id="cd00063">
    <property type="entry name" value="FN3"/>
    <property type="match status" value="1"/>
</dbReference>
<dbReference type="Pfam" id="PF00041">
    <property type="entry name" value="fn3"/>
    <property type="match status" value="1"/>
</dbReference>
<dbReference type="Gene3D" id="2.60.120.260">
    <property type="entry name" value="Galactose-binding domain-like"/>
    <property type="match status" value="1"/>
</dbReference>
<evidence type="ECO:0000313" key="3">
    <source>
        <dbReference type="Proteomes" id="UP000318102"/>
    </source>
</evidence>
<reference evidence="2 3" key="1">
    <citation type="submission" date="2019-07" db="EMBL/GenBank/DDBJ databases">
        <authorList>
            <person name="Kim J."/>
        </authorList>
    </citation>
    <scope>NUCLEOTIDE SEQUENCE [LARGE SCALE GENOMIC DNA]</scope>
    <source>
        <strain evidence="2 3">N4</strain>
    </source>
</reference>
<dbReference type="InterPro" id="IPR000421">
    <property type="entry name" value="FA58C"/>
</dbReference>
<sequence>MEVVSTALFYSFVTCRKAQVFRYLNQRMDVRSHFWNAYESVDKIYNEMIKEEKAGWDYSWEIEPDNEVLGTVVKSERFDSFQAAKITIIERLANGEEVFIWVRNKYIPHMQLTQLHLEGIHSLALTAYNDVDDSFTIFDYPFEKIYESALLEQAFNSAEVLMVDCCSITEAADEVNEYIDQRFRTTMLELSNSGYGFEQMKQDMTSTDIKLESLLSFFGVYTLSRKMVANYLQKNHYSEHLIELLLKSSKVSEVIKQRIAKFSITSTDLKACWNRIEEKYAEMIELEELFLKDLQQEIISGVKPDFKRLLPDAPTELKLLHTTDTSAWISWIDEKGELESNRYRVLVNGSVIATCPTTYYVIPNLEPETKYEVAIQSLNTNDEVSIEECRLEIVTEKVALHGTLSLYKPVYTSSDQSELLSRYNLVDSQSSTRWSSDYNDDEWACVDLGMSKPIKSVTLRWEHAYAEEYKIQLSDNMKDWHDIHHEVEGLGGLVQIEVDNVAGRYVRVLGLKRATIYGYSLYEFSICS</sequence>
<dbReference type="InterPro" id="IPR036116">
    <property type="entry name" value="FN3_sf"/>
</dbReference>
<evidence type="ECO:0000259" key="1">
    <source>
        <dbReference type="PROSITE" id="PS50022"/>
    </source>
</evidence>
<dbReference type="InterPro" id="IPR008979">
    <property type="entry name" value="Galactose-bd-like_sf"/>
</dbReference>
<proteinExistence type="predicted"/>
<dbReference type="InterPro" id="IPR003961">
    <property type="entry name" value="FN3_dom"/>
</dbReference>
<dbReference type="SUPFAM" id="SSF49265">
    <property type="entry name" value="Fibronectin type III"/>
    <property type="match status" value="1"/>
</dbReference>
<dbReference type="Gene3D" id="2.60.40.10">
    <property type="entry name" value="Immunoglobulins"/>
    <property type="match status" value="1"/>
</dbReference>
<keyword evidence="3" id="KW-1185">Reference proteome</keyword>
<dbReference type="OrthoDB" id="5480482at2"/>
<dbReference type="Pfam" id="PF22633">
    <property type="entry name" value="F5_F8_type_C_2"/>
    <property type="match status" value="1"/>
</dbReference>
<dbReference type="EMBL" id="VNJK01000001">
    <property type="protein sequence ID" value="TVX93684.1"/>
    <property type="molecule type" value="Genomic_DNA"/>
</dbReference>
<dbReference type="Proteomes" id="UP000318102">
    <property type="component" value="Unassembled WGS sequence"/>
</dbReference>
<dbReference type="SMART" id="SM00060">
    <property type="entry name" value="FN3"/>
    <property type="match status" value="1"/>
</dbReference>